<evidence type="ECO:0000256" key="9">
    <source>
        <dbReference type="ARBA" id="ARBA00022989"/>
    </source>
</evidence>
<evidence type="ECO:0000256" key="7">
    <source>
        <dbReference type="ARBA" id="ARBA00022723"/>
    </source>
</evidence>
<dbReference type="Proteomes" id="UP000254720">
    <property type="component" value="Unassembled WGS sequence"/>
</dbReference>
<keyword evidence="6 12" id="KW-0812">Transmembrane</keyword>
<proteinExistence type="inferred from homology"/>
<name>A0A370GHQ8_9COXI</name>
<sequence>MLDIEILRLIWWLLIGVLLTGFAVTDGFDFGAAVLLPLVARNETEKRIVLNSIGPFWEGNQVWIILGAGALFAAWPFVYAVAFSGFYFLILLLLLTMGISRPVSFKYRSKLPNQFWRRFWDWVVFAGGLCPALIFGILVGNVLSGVPFYFDEELRITYSGTFIDLFHPFTWLCGITSLAMLVMHGGLYLGIKTENAIRDRAIFWSRIAALALIILFAIGGIWVAYGLYGYETSGSIDPFGDSNPIHKAVIPKVGAWLDNYTRYPFAMVAPLLGFIGALGALLTARWGSSRFAFICSSLSIIGIIATVGVSMFPFILPSSTHVSSSLLVWDASSSRLTLLMMLFAVVIFMPIILLYTSWVYYALRGKVDKESIEHDVNHSAY</sequence>
<dbReference type="Pfam" id="PF02322">
    <property type="entry name" value="Cyt_bd_oxida_II"/>
    <property type="match status" value="1"/>
</dbReference>
<dbReference type="PANTHER" id="PTHR43141">
    <property type="entry name" value="CYTOCHROME BD2 SUBUNIT II"/>
    <property type="match status" value="1"/>
</dbReference>
<dbReference type="GO" id="GO:0009055">
    <property type="term" value="F:electron transfer activity"/>
    <property type="evidence" value="ECO:0007669"/>
    <property type="project" value="TreeGrafter"/>
</dbReference>
<feature type="transmembrane region" description="Helical" evidence="12">
    <location>
        <begin position="12"/>
        <end position="36"/>
    </location>
</feature>
<evidence type="ECO:0000256" key="6">
    <source>
        <dbReference type="ARBA" id="ARBA00022692"/>
    </source>
</evidence>
<feature type="transmembrane region" description="Helical" evidence="12">
    <location>
        <begin position="169"/>
        <end position="191"/>
    </location>
</feature>
<keyword evidence="11 12" id="KW-0472">Membrane</keyword>
<feature type="transmembrane region" description="Helical" evidence="12">
    <location>
        <begin position="291"/>
        <end position="316"/>
    </location>
</feature>
<keyword evidence="8" id="KW-0249">Electron transport</keyword>
<dbReference type="GO" id="GO:0016682">
    <property type="term" value="F:oxidoreductase activity, acting on diphenols and related substances as donors, oxygen as acceptor"/>
    <property type="evidence" value="ECO:0007669"/>
    <property type="project" value="TreeGrafter"/>
</dbReference>
<evidence type="ECO:0000256" key="2">
    <source>
        <dbReference type="ARBA" id="ARBA00007543"/>
    </source>
</evidence>
<evidence type="ECO:0000256" key="8">
    <source>
        <dbReference type="ARBA" id="ARBA00022982"/>
    </source>
</evidence>
<evidence type="ECO:0000256" key="5">
    <source>
        <dbReference type="ARBA" id="ARBA00022617"/>
    </source>
</evidence>
<dbReference type="GO" id="GO:0070069">
    <property type="term" value="C:cytochrome complex"/>
    <property type="evidence" value="ECO:0007669"/>
    <property type="project" value="TreeGrafter"/>
</dbReference>
<evidence type="ECO:0000256" key="12">
    <source>
        <dbReference type="SAM" id="Phobius"/>
    </source>
</evidence>
<dbReference type="InterPro" id="IPR003317">
    <property type="entry name" value="Cyt-d_oxidase_su2"/>
</dbReference>
<feature type="transmembrane region" description="Helical" evidence="12">
    <location>
        <begin position="336"/>
        <end position="363"/>
    </location>
</feature>
<comment type="similarity">
    <text evidence="2">Belongs to the cytochrome ubiquinol oxidase subunit 2 family.</text>
</comment>
<dbReference type="GO" id="GO:0019646">
    <property type="term" value="P:aerobic electron transport chain"/>
    <property type="evidence" value="ECO:0007669"/>
    <property type="project" value="TreeGrafter"/>
</dbReference>
<protein>
    <submittedName>
        <fullName evidence="13">Cytochrome bd-I ubiquinol oxidase subunit 2 apoprotein</fullName>
    </submittedName>
</protein>
<evidence type="ECO:0000256" key="4">
    <source>
        <dbReference type="ARBA" id="ARBA00022475"/>
    </source>
</evidence>
<evidence type="ECO:0000256" key="1">
    <source>
        <dbReference type="ARBA" id="ARBA00004651"/>
    </source>
</evidence>
<keyword evidence="5" id="KW-0349">Heme</keyword>
<feature type="transmembrane region" description="Helical" evidence="12">
    <location>
        <begin position="77"/>
        <end position="99"/>
    </location>
</feature>
<dbReference type="GO" id="GO:0005886">
    <property type="term" value="C:plasma membrane"/>
    <property type="evidence" value="ECO:0007669"/>
    <property type="project" value="UniProtKB-SubCell"/>
</dbReference>
<keyword evidence="4" id="KW-1003">Cell membrane</keyword>
<accession>A0A370GHQ8</accession>
<comment type="subcellular location">
    <subcellularLocation>
        <location evidence="1">Cell membrane</location>
        <topology evidence="1">Multi-pass membrane protein</topology>
    </subcellularLocation>
</comment>
<comment type="caution">
    <text evidence="13">The sequence shown here is derived from an EMBL/GenBank/DDBJ whole genome shotgun (WGS) entry which is preliminary data.</text>
</comment>
<feature type="transmembrane region" description="Helical" evidence="12">
    <location>
        <begin position="263"/>
        <end position="284"/>
    </location>
</feature>
<dbReference type="OrthoDB" id="9776710at2"/>
<dbReference type="AlphaFoldDB" id="A0A370GHQ8"/>
<keyword evidence="10" id="KW-0408">Iron</keyword>
<keyword evidence="14" id="KW-1185">Reference proteome</keyword>
<evidence type="ECO:0000256" key="10">
    <source>
        <dbReference type="ARBA" id="ARBA00023004"/>
    </source>
</evidence>
<evidence type="ECO:0000313" key="13">
    <source>
        <dbReference type="EMBL" id="RDI42709.1"/>
    </source>
</evidence>
<dbReference type="PANTHER" id="PTHR43141:SF5">
    <property type="entry name" value="CYTOCHROME BD-I UBIQUINOL OXIDASE SUBUNIT 2"/>
    <property type="match status" value="1"/>
</dbReference>
<dbReference type="PIRSF" id="PIRSF000267">
    <property type="entry name" value="Cyt_oxidse_sub2"/>
    <property type="match status" value="1"/>
</dbReference>
<organism evidence="13 14">
    <name type="scientific">Aquicella lusitana</name>
    <dbReference type="NCBI Taxonomy" id="254246"/>
    <lineage>
        <taxon>Bacteria</taxon>
        <taxon>Pseudomonadati</taxon>
        <taxon>Pseudomonadota</taxon>
        <taxon>Gammaproteobacteria</taxon>
        <taxon>Legionellales</taxon>
        <taxon>Coxiellaceae</taxon>
        <taxon>Aquicella</taxon>
    </lineage>
</organism>
<evidence type="ECO:0000256" key="3">
    <source>
        <dbReference type="ARBA" id="ARBA00022448"/>
    </source>
</evidence>
<keyword evidence="3" id="KW-0813">Transport</keyword>
<dbReference type="RefSeq" id="WP_114834571.1">
    <property type="nucleotide sequence ID" value="NZ_LR699114.1"/>
</dbReference>
<evidence type="ECO:0000256" key="11">
    <source>
        <dbReference type="ARBA" id="ARBA00023136"/>
    </source>
</evidence>
<keyword evidence="9 12" id="KW-1133">Transmembrane helix</keyword>
<dbReference type="GO" id="GO:0046872">
    <property type="term" value="F:metal ion binding"/>
    <property type="evidence" value="ECO:0007669"/>
    <property type="project" value="UniProtKB-KW"/>
</dbReference>
<gene>
    <name evidence="13" type="ORF">C8D86_11338</name>
</gene>
<feature type="transmembrane region" description="Helical" evidence="12">
    <location>
        <begin position="119"/>
        <end position="149"/>
    </location>
</feature>
<dbReference type="EMBL" id="QQAX01000013">
    <property type="protein sequence ID" value="RDI42709.1"/>
    <property type="molecule type" value="Genomic_DNA"/>
</dbReference>
<evidence type="ECO:0000313" key="14">
    <source>
        <dbReference type="Proteomes" id="UP000254720"/>
    </source>
</evidence>
<keyword evidence="7" id="KW-0479">Metal-binding</keyword>
<reference evidence="13 14" key="1">
    <citation type="submission" date="2018-07" db="EMBL/GenBank/DDBJ databases">
        <title>Genomic Encyclopedia of Type Strains, Phase IV (KMG-IV): sequencing the most valuable type-strain genomes for metagenomic binning, comparative biology and taxonomic classification.</title>
        <authorList>
            <person name="Goeker M."/>
        </authorList>
    </citation>
    <scope>NUCLEOTIDE SEQUENCE [LARGE SCALE GENOMIC DNA]</scope>
    <source>
        <strain evidence="13 14">DSM 16500</strain>
    </source>
</reference>
<feature type="transmembrane region" description="Helical" evidence="12">
    <location>
        <begin position="203"/>
        <end position="225"/>
    </location>
</feature>
<dbReference type="NCBIfam" id="TIGR00203">
    <property type="entry name" value="cydB"/>
    <property type="match status" value="1"/>
</dbReference>